<keyword evidence="3" id="KW-0064">Aspartyl protease</keyword>
<dbReference type="OMA" id="GHRLNAF"/>
<evidence type="ECO:0000256" key="5">
    <source>
        <dbReference type="SAM" id="Coils"/>
    </source>
</evidence>
<evidence type="ECO:0000259" key="8">
    <source>
        <dbReference type="PROSITE" id="PS50175"/>
    </source>
</evidence>
<dbReference type="SUPFAM" id="SSF50630">
    <property type="entry name" value="Acid proteases"/>
    <property type="match status" value="1"/>
</dbReference>
<dbReference type="InterPro" id="IPR001995">
    <property type="entry name" value="Peptidase_A2_cat"/>
</dbReference>
<dbReference type="InterPro" id="IPR057273">
    <property type="entry name" value="Ddi1/2_HDD"/>
</dbReference>
<dbReference type="STRING" id="6832.A0A553NXR5"/>
<proteinExistence type="inferred from homology"/>
<evidence type="ECO:0008006" key="11">
    <source>
        <dbReference type="Google" id="ProtNLM"/>
    </source>
</evidence>
<reference evidence="9 10" key="1">
    <citation type="journal article" date="2018" name="Nat. Ecol. Evol.">
        <title>Genomic signatures of mitonuclear coevolution across populations of Tigriopus californicus.</title>
        <authorList>
            <person name="Barreto F.S."/>
            <person name="Watson E.T."/>
            <person name="Lima T.G."/>
            <person name="Willett C.S."/>
            <person name="Edmands S."/>
            <person name="Li W."/>
            <person name="Burton R.S."/>
        </authorList>
    </citation>
    <scope>NUCLEOTIDE SEQUENCE [LARGE SCALE GENOMIC DNA]</scope>
    <source>
        <strain evidence="9 10">San Diego</strain>
    </source>
</reference>
<dbReference type="InterPro" id="IPR009060">
    <property type="entry name" value="UBA-like_sf"/>
</dbReference>
<feature type="domain" description="Peptidase A2" evidence="8">
    <location>
        <begin position="191"/>
        <end position="270"/>
    </location>
</feature>
<evidence type="ECO:0000259" key="7">
    <source>
        <dbReference type="PROSITE" id="PS50030"/>
    </source>
</evidence>
<dbReference type="Pfam" id="PF09668">
    <property type="entry name" value="Asp_protease"/>
    <property type="match status" value="1"/>
</dbReference>
<feature type="compositionally biased region" description="Polar residues" evidence="6">
    <location>
        <begin position="51"/>
        <end position="66"/>
    </location>
</feature>
<keyword evidence="4" id="KW-0378">Hydrolase</keyword>
<dbReference type="InterPro" id="IPR015940">
    <property type="entry name" value="UBA"/>
</dbReference>
<dbReference type="EMBL" id="VCGU01000009">
    <property type="protein sequence ID" value="TRY70207.1"/>
    <property type="molecule type" value="Genomic_DNA"/>
</dbReference>
<evidence type="ECO:0000313" key="10">
    <source>
        <dbReference type="Proteomes" id="UP000318571"/>
    </source>
</evidence>
<dbReference type="Gene3D" id="1.10.8.10">
    <property type="entry name" value="DNA helicase RuvA subunit, C-terminal domain"/>
    <property type="match status" value="1"/>
</dbReference>
<feature type="compositionally biased region" description="Low complexity" evidence="6">
    <location>
        <begin position="349"/>
        <end position="375"/>
    </location>
</feature>
<dbReference type="PANTHER" id="PTHR15397:SF3">
    <property type="entry name" value="DNA DAMAGE INDUCIBLE 1 HOMOLOG 2"/>
    <property type="match status" value="1"/>
</dbReference>
<evidence type="ECO:0000256" key="1">
    <source>
        <dbReference type="ARBA" id="ARBA00009136"/>
    </source>
</evidence>
<feature type="region of interest" description="Disordered" evidence="6">
    <location>
        <begin position="318"/>
        <end position="375"/>
    </location>
</feature>
<dbReference type="GO" id="GO:0006508">
    <property type="term" value="P:proteolysis"/>
    <property type="evidence" value="ECO:0007669"/>
    <property type="project" value="UniProtKB-KW"/>
</dbReference>
<sequence length="425" mass="46311">MFLNITCPATDSVFSITVPEDLELENLVLAKKSAVPKPVAASGGLPGLDFSQIQVPGSSAGTQSGPRPSPPGAGNAEDPEVIYDMLKKSPETLGVLRHNNPTLAEAFDSGDIARFKRVLNEQHEIRAERERQRLRLLTADPFDMEAQRLIALEIENKNIEQNMELAMEHNPEAFGTVIMLYINCRVNGHAIKAFVDSGAQATIMSQSAAERCGIMRLVDKRWAGVAKGVGTQKIIGRVHLAQIQIEKDYLSTSFSILEEQPMDMLLGLDMLKRHQCCIDLNRNLLVIGSSGTETPFLSESELPECAKLSSKLIDMEKALQESSKEHEKKQLEEAMARSATDSKRLKSNDGTSTSTSTISGSSSSSSSAASGDSSDILASDKFTDEHVRKLMGYGFSRDKCIAELRGNQGDMEQATAALFAKSLKF</sequence>
<dbReference type="CDD" id="cd05479">
    <property type="entry name" value="RP_DDI"/>
    <property type="match status" value="1"/>
</dbReference>
<accession>A0A553NXR5</accession>
<dbReference type="PROSITE" id="PS50030">
    <property type="entry name" value="UBA"/>
    <property type="match status" value="1"/>
</dbReference>
<evidence type="ECO:0000256" key="4">
    <source>
        <dbReference type="ARBA" id="ARBA00022801"/>
    </source>
</evidence>
<keyword evidence="5" id="KW-0175">Coiled coil</keyword>
<protein>
    <recommendedName>
        <fullName evidence="11">UBA domain-containing protein</fullName>
    </recommendedName>
</protein>
<comment type="caution">
    <text evidence="9">The sequence shown here is derived from an EMBL/GenBank/DDBJ whole genome shotgun (WGS) entry which is preliminary data.</text>
</comment>
<feature type="region of interest" description="Disordered" evidence="6">
    <location>
        <begin position="51"/>
        <end position="78"/>
    </location>
</feature>
<dbReference type="PROSITE" id="PS50175">
    <property type="entry name" value="ASP_PROT_RETROV"/>
    <property type="match status" value="1"/>
</dbReference>
<dbReference type="PANTHER" id="PTHR15397">
    <property type="entry name" value="SODIUM-GLUCOSE COTRANSPORTER REGULATORY PROTEIN -RELATED"/>
    <property type="match status" value="1"/>
</dbReference>
<dbReference type="Gene3D" id="2.40.70.10">
    <property type="entry name" value="Acid Proteases"/>
    <property type="match status" value="1"/>
</dbReference>
<keyword evidence="2" id="KW-0645">Protease</keyword>
<dbReference type="InterPro" id="IPR021109">
    <property type="entry name" value="Peptidase_aspartic_dom_sf"/>
</dbReference>
<comment type="similarity">
    <text evidence="1">Belongs to the DDI1 family.</text>
</comment>
<dbReference type="AlphaFoldDB" id="A0A553NXR5"/>
<feature type="compositionally biased region" description="Basic and acidic residues" evidence="6">
    <location>
        <begin position="318"/>
        <end position="347"/>
    </location>
</feature>
<evidence type="ECO:0000313" key="9">
    <source>
        <dbReference type="EMBL" id="TRY70207.1"/>
    </source>
</evidence>
<keyword evidence="10" id="KW-1185">Reference proteome</keyword>
<dbReference type="GO" id="GO:0004190">
    <property type="term" value="F:aspartic-type endopeptidase activity"/>
    <property type="evidence" value="ECO:0007669"/>
    <property type="project" value="UniProtKB-KW"/>
</dbReference>
<evidence type="ECO:0000256" key="3">
    <source>
        <dbReference type="ARBA" id="ARBA00022750"/>
    </source>
</evidence>
<gene>
    <name evidence="9" type="ORF">TCAL_07519</name>
</gene>
<name>A0A553NXR5_TIGCA</name>
<dbReference type="SUPFAM" id="SSF46934">
    <property type="entry name" value="UBA-like"/>
    <property type="match status" value="1"/>
</dbReference>
<organism evidence="9 10">
    <name type="scientific">Tigriopus californicus</name>
    <name type="common">Marine copepod</name>
    <dbReference type="NCBI Taxonomy" id="6832"/>
    <lineage>
        <taxon>Eukaryota</taxon>
        <taxon>Metazoa</taxon>
        <taxon>Ecdysozoa</taxon>
        <taxon>Arthropoda</taxon>
        <taxon>Crustacea</taxon>
        <taxon>Multicrustacea</taxon>
        <taxon>Hexanauplia</taxon>
        <taxon>Copepoda</taxon>
        <taxon>Harpacticoida</taxon>
        <taxon>Harpacticidae</taxon>
        <taxon>Tigriopus</taxon>
    </lineage>
</organism>
<evidence type="ECO:0000256" key="6">
    <source>
        <dbReference type="SAM" id="MobiDB-lite"/>
    </source>
</evidence>
<dbReference type="InterPro" id="IPR019103">
    <property type="entry name" value="Peptidase_aspartic_DDI1-type"/>
</dbReference>
<feature type="domain" description="UBA" evidence="7">
    <location>
        <begin position="381"/>
        <end position="421"/>
    </location>
</feature>
<dbReference type="Proteomes" id="UP000318571">
    <property type="component" value="Chromosome 9"/>
</dbReference>
<feature type="coiled-coil region" evidence="5">
    <location>
        <begin position="120"/>
        <end position="169"/>
    </location>
</feature>
<dbReference type="Pfam" id="PF24669">
    <property type="entry name" value="Ddi2_HDD"/>
    <property type="match status" value="1"/>
</dbReference>
<evidence type="ECO:0000256" key="2">
    <source>
        <dbReference type="ARBA" id="ARBA00022670"/>
    </source>
</evidence>
<dbReference type="FunFam" id="2.40.70.10:FF:000005">
    <property type="entry name" value="DNA damage inducible 1 homolog 2"/>
    <property type="match status" value="1"/>
</dbReference>